<dbReference type="Proteomes" id="UP000294865">
    <property type="component" value="Unassembled WGS sequence"/>
</dbReference>
<evidence type="ECO:0000313" key="3">
    <source>
        <dbReference type="EMBL" id="TDM17037.1"/>
    </source>
</evidence>
<dbReference type="GO" id="GO:0003677">
    <property type="term" value="F:DNA binding"/>
    <property type="evidence" value="ECO:0007669"/>
    <property type="project" value="InterPro"/>
</dbReference>
<feature type="domain" description="Tyr recombinase" evidence="2">
    <location>
        <begin position="7"/>
        <end position="181"/>
    </location>
</feature>
<sequence length="181" mass="21383">MEVLMNKSNPIIQISDIEKFKSYFEHHERDWLLFSIGINIPVKTNTLLSLKPSELNHEENLYYFIVNNHTIYLSEEISDRLRAYIVEHAISDDEYIFKSIKTKRVLTRQQFHRILTDAKKNVHYSGVLGSQALKKTFAYQAYVQGVDIRQIQQICGHHTKAETYKFIDVNYEDARFIQLNL</sequence>
<evidence type="ECO:0000313" key="4">
    <source>
        <dbReference type="Proteomes" id="UP000294865"/>
    </source>
</evidence>
<gene>
    <name evidence="3" type="ORF">ETI04_07520</name>
</gene>
<accession>A0A4R6C591</accession>
<name>A0A4R6C591_9STAP</name>
<dbReference type="PROSITE" id="PS51898">
    <property type="entry name" value="TYR_RECOMBINASE"/>
    <property type="match status" value="1"/>
</dbReference>
<protein>
    <recommendedName>
        <fullName evidence="2">Tyr recombinase domain-containing protein</fullName>
    </recommendedName>
</protein>
<dbReference type="SUPFAM" id="SSF56349">
    <property type="entry name" value="DNA breaking-rejoining enzymes"/>
    <property type="match status" value="1"/>
</dbReference>
<evidence type="ECO:0000256" key="1">
    <source>
        <dbReference type="ARBA" id="ARBA00023172"/>
    </source>
</evidence>
<proteinExistence type="predicted"/>
<dbReference type="InterPro" id="IPR013762">
    <property type="entry name" value="Integrase-like_cat_sf"/>
</dbReference>
<dbReference type="GO" id="GO:0006310">
    <property type="term" value="P:DNA recombination"/>
    <property type="evidence" value="ECO:0007669"/>
    <property type="project" value="UniProtKB-KW"/>
</dbReference>
<dbReference type="EMBL" id="SDQG01000003">
    <property type="protein sequence ID" value="TDM17037.1"/>
    <property type="molecule type" value="Genomic_DNA"/>
</dbReference>
<dbReference type="InterPro" id="IPR002104">
    <property type="entry name" value="Integrase_catalytic"/>
</dbReference>
<comment type="caution">
    <text evidence="3">The sequence shown here is derived from an EMBL/GenBank/DDBJ whole genome shotgun (WGS) entry which is preliminary data.</text>
</comment>
<evidence type="ECO:0000259" key="2">
    <source>
        <dbReference type="PROSITE" id="PS51898"/>
    </source>
</evidence>
<dbReference type="Gene3D" id="1.10.443.10">
    <property type="entry name" value="Intergrase catalytic core"/>
    <property type="match status" value="1"/>
</dbReference>
<organism evidence="3 4">
    <name type="scientific">Macrococcoides canis</name>
    <dbReference type="NCBI Taxonomy" id="1855823"/>
    <lineage>
        <taxon>Bacteria</taxon>
        <taxon>Bacillati</taxon>
        <taxon>Bacillota</taxon>
        <taxon>Bacilli</taxon>
        <taxon>Bacillales</taxon>
        <taxon>Staphylococcaceae</taxon>
        <taxon>Macrococcoides</taxon>
    </lineage>
</organism>
<keyword evidence="1" id="KW-0233">DNA recombination</keyword>
<dbReference type="AlphaFoldDB" id="A0A4R6C591"/>
<dbReference type="Pfam" id="PF00589">
    <property type="entry name" value="Phage_integrase"/>
    <property type="match status" value="1"/>
</dbReference>
<dbReference type="GO" id="GO:0015074">
    <property type="term" value="P:DNA integration"/>
    <property type="evidence" value="ECO:0007669"/>
    <property type="project" value="InterPro"/>
</dbReference>
<reference evidence="3 4" key="1">
    <citation type="submission" date="2019-01" db="EMBL/GenBank/DDBJ databases">
        <title>Draft genome sequences of Macrococcus caseolyticus, Macrococcus canis, Macrococcus bohemicus and Macrococcus goetzii.</title>
        <authorList>
            <person name="Mazhar S."/>
            <person name="Altermann E."/>
            <person name="Hill C."/>
            <person name="Mcauliffe O."/>
        </authorList>
    </citation>
    <scope>NUCLEOTIDE SEQUENCE [LARGE SCALE GENOMIC DNA]</scope>
    <source>
        <strain evidence="3 4">DPC7162</strain>
    </source>
</reference>
<dbReference type="InterPro" id="IPR011010">
    <property type="entry name" value="DNA_brk_join_enz"/>
</dbReference>